<comment type="caution">
    <text evidence="2">The sequence shown here is derived from an EMBL/GenBank/DDBJ whole genome shotgun (WGS) entry which is preliminary data.</text>
</comment>
<dbReference type="AlphaFoldDB" id="A0A834SNK5"/>
<dbReference type="Proteomes" id="UP000634136">
    <property type="component" value="Unassembled WGS sequence"/>
</dbReference>
<protein>
    <submittedName>
        <fullName evidence="2">Uncharacterized protein</fullName>
    </submittedName>
</protein>
<organism evidence="2 3">
    <name type="scientific">Senna tora</name>
    <dbReference type="NCBI Taxonomy" id="362788"/>
    <lineage>
        <taxon>Eukaryota</taxon>
        <taxon>Viridiplantae</taxon>
        <taxon>Streptophyta</taxon>
        <taxon>Embryophyta</taxon>
        <taxon>Tracheophyta</taxon>
        <taxon>Spermatophyta</taxon>
        <taxon>Magnoliopsida</taxon>
        <taxon>eudicotyledons</taxon>
        <taxon>Gunneridae</taxon>
        <taxon>Pentapetalae</taxon>
        <taxon>rosids</taxon>
        <taxon>fabids</taxon>
        <taxon>Fabales</taxon>
        <taxon>Fabaceae</taxon>
        <taxon>Caesalpinioideae</taxon>
        <taxon>Cassia clade</taxon>
        <taxon>Senna</taxon>
    </lineage>
</organism>
<dbReference type="EMBL" id="JAAIUW010000013">
    <property type="protein sequence ID" value="KAF7804077.1"/>
    <property type="molecule type" value="Genomic_DNA"/>
</dbReference>
<gene>
    <name evidence="2" type="ORF">G2W53_043188</name>
</gene>
<sequence length="20" mass="2257">MGEWGPMRNGEGRSEHLADK</sequence>
<accession>A0A834SNK5</accession>
<feature type="compositionally biased region" description="Basic and acidic residues" evidence="1">
    <location>
        <begin position="10"/>
        <end position="20"/>
    </location>
</feature>
<name>A0A834SNK5_9FABA</name>
<proteinExistence type="predicted"/>
<evidence type="ECO:0000313" key="3">
    <source>
        <dbReference type="Proteomes" id="UP000634136"/>
    </source>
</evidence>
<feature type="region of interest" description="Disordered" evidence="1">
    <location>
        <begin position="1"/>
        <end position="20"/>
    </location>
</feature>
<evidence type="ECO:0000313" key="2">
    <source>
        <dbReference type="EMBL" id="KAF7804077.1"/>
    </source>
</evidence>
<evidence type="ECO:0000256" key="1">
    <source>
        <dbReference type="SAM" id="MobiDB-lite"/>
    </source>
</evidence>
<keyword evidence="3" id="KW-1185">Reference proteome</keyword>
<reference evidence="2" key="1">
    <citation type="submission" date="2020-09" db="EMBL/GenBank/DDBJ databases">
        <title>Genome-Enabled Discovery of Anthraquinone Biosynthesis in Senna tora.</title>
        <authorList>
            <person name="Kang S.-H."/>
            <person name="Pandey R.P."/>
            <person name="Lee C.-M."/>
            <person name="Sim J.-S."/>
            <person name="Jeong J.-T."/>
            <person name="Choi B.-S."/>
            <person name="Jung M."/>
            <person name="Ginzburg D."/>
            <person name="Zhao K."/>
            <person name="Won S.Y."/>
            <person name="Oh T.-J."/>
            <person name="Yu Y."/>
            <person name="Kim N.-H."/>
            <person name="Lee O.R."/>
            <person name="Lee T.-H."/>
            <person name="Bashyal P."/>
            <person name="Kim T.-S."/>
            <person name="Lee W.-H."/>
            <person name="Kawkins C."/>
            <person name="Kim C.-K."/>
            <person name="Kim J.S."/>
            <person name="Ahn B.O."/>
            <person name="Rhee S.Y."/>
            <person name="Sohng J.K."/>
        </authorList>
    </citation>
    <scope>NUCLEOTIDE SEQUENCE</scope>
    <source>
        <tissue evidence="2">Leaf</tissue>
    </source>
</reference>